<proteinExistence type="predicted"/>
<dbReference type="SUPFAM" id="SSF48403">
    <property type="entry name" value="Ankyrin repeat"/>
    <property type="match status" value="1"/>
</dbReference>
<evidence type="ECO:0000256" key="1">
    <source>
        <dbReference type="ARBA" id="ARBA00022737"/>
    </source>
</evidence>
<keyword evidence="1" id="KW-0677">Repeat</keyword>
<dbReference type="Proteomes" id="UP000182658">
    <property type="component" value="Unassembled WGS sequence"/>
</dbReference>
<feature type="repeat" description="ANK" evidence="3">
    <location>
        <begin position="1"/>
        <end position="32"/>
    </location>
</feature>
<dbReference type="PANTHER" id="PTHR24198:SF165">
    <property type="entry name" value="ANKYRIN REPEAT-CONTAINING PROTEIN-RELATED"/>
    <property type="match status" value="1"/>
</dbReference>
<gene>
    <name evidence="4" type="ORF">CONLIGDRAFT_544588</name>
</gene>
<feature type="non-terminal residue" evidence="4">
    <location>
        <position position="111"/>
    </location>
</feature>
<dbReference type="Gene3D" id="1.25.40.20">
    <property type="entry name" value="Ankyrin repeat-containing domain"/>
    <property type="match status" value="1"/>
</dbReference>
<keyword evidence="2 3" id="KW-0040">ANK repeat</keyword>
<dbReference type="STRING" id="1408157.A0A1J7J663"/>
<name>A0A1J7J663_9PEZI</name>
<dbReference type="PRINTS" id="PR01415">
    <property type="entry name" value="ANKYRIN"/>
</dbReference>
<dbReference type="SMART" id="SM00248">
    <property type="entry name" value="ANK"/>
    <property type="match status" value="3"/>
</dbReference>
<dbReference type="OrthoDB" id="366390at2759"/>
<sequence>GLTALHLAAYLGKVEIVALLLRFGSAVDLKDGQGTTPLELAALEVKPDIVKILLSHGAAISRNASGETLIMQVAKGTQKPCACVRDVVSMLLFCGVDPNETDHNGQTALHL</sequence>
<evidence type="ECO:0000256" key="3">
    <source>
        <dbReference type="PROSITE-ProRule" id="PRU00023"/>
    </source>
</evidence>
<accession>A0A1J7J663</accession>
<dbReference type="PROSITE" id="PS50297">
    <property type="entry name" value="ANK_REP_REGION"/>
    <property type="match status" value="2"/>
</dbReference>
<feature type="non-terminal residue" evidence="4">
    <location>
        <position position="1"/>
    </location>
</feature>
<keyword evidence="5" id="KW-1185">Reference proteome</keyword>
<dbReference type="InParanoid" id="A0A1J7J663"/>
<organism evidence="4 5">
    <name type="scientific">Coniochaeta ligniaria NRRL 30616</name>
    <dbReference type="NCBI Taxonomy" id="1408157"/>
    <lineage>
        <taxon>Eukaryota</taxon>
        <taxon>Fungi</taxon>
        <taxon>Dikarya</taxon>
        <taxon>Ascomycota</taxon>
        <taxon>Pezizomycotina</taxon>
        <taxon>Sordariomycetes</taxon>
        <taxon>Sordariomycetidae</taxon>
        <taxon>Coniochaetales</taxon>
        <taxon>Coniochaetaceae</taxon>
        <taxon>Coniochaeta</taxon>
    </lineage>
</organism>
<reference evidence="4 5" key="1">
    <citation type="submission" date="2016-10" db="EMBL/GenBank/DDBJ databases">
        <title>Draft genome sequence of Coniochaeta ligniaria NRRL30616, a lignocellulolytic fungus for bioabatement of inhibitors in plant biomass hydrolysates.</title>
        <authorList>
            <consortium name="DOE Joint Genome Institute"/>
            <person name="Jimenez D.J."/>
            <person name="Hector R.E."/>
            <person name="Riley R."/>
            <person name="Sun H."/>
            <person name="Grigoriev I.V."/>
            <person name="Van Elsas J.D."/>
            <person name="Nichols N.N."/>
        </authorList>
    </citation>
    <scope>NUCLEOTIDE SEQUENCE [LARGE SCALE GENOMIC DNA]</scope>
    <source>
        <strain evidence="4 5">NRRL 30616</strain>
    </source>
</reference>
<dbReference type="Pfam" id="PF12796">
    <property type="entry name" value="Ank_2"/>
    <property type="match status" value="1"/>
</dbReference>
<dbReference type="InterPro" id="IPR036770">
    <property type="entry name" value="Ankyrin_rpt-contain_sf"/>
</dbReference>
<feature type="repeat" description="ANK" evidence="3">
    <location>
        <begin position="33"/>
        <end position="65"/>
    </location>
</feature>
<dbReference type="AlphaFoldDB" id="A0A1J7J663"/>
<protein>
    <submittedName>
        <fullName evidence="4">Ankyrin</fullName>
    </submittedName>
</protein>
<dbReference type="PANTHER" id="PTHR24198">
    <property type="entry name" value="ANKYRIN REPEAT AND PROTEIN KINASE DOMAIN-CONTAINING PROTEIN"/>
    <property type="match status" value="1"/>
</dbReference>
<evidence type="ECO:0000313" key="5">
    <source>
        <dbReference type="Proteomes" id="UP000182658"/>
    </source>
</evidence>
<evidence type="ECO:0000313" key="4">
    <source>
        <dbReference type="EMBL" id="OIW24644.1"/>
    </source>
</evidence>
<dbReference type="InterPro" id="IPR002110">
    <property type="entry name" value="Ankyrin_rpt"/>
</dbReference>
<dbReference type="PROSITE" id="PS50088">
    <property type="entry name" value="ANK_REPEAT"/>
    <property type="match status" value="2"/>
</dbReference>
<evidence type="ECO:0000256" key="2">
    <source>
        <dbReference type="ARBA" id="ARBA00023043"/>
    </source>
</evidence>
<dbReference type="EMBL" id="KV875103">
    <property type="protein sequence ID" value="OIW24644.1"/>
    <property type="molecule type" value="Genomic_DNA"/>
</dbReference>